<dbReference type="RefSeq" id="WP_269657096.1">
    <property type="nucleotide sequence ID" value="NZ_CP114413.1"/>
</dbReference>
<evidence type="ECO:0000259" key="2">
    <source>
        <dbReference type="Pfam" id="PF04909"/>
    </source>
</evidence>
<dbReference type="EMBL" id="CP114413">
    <property type="protein sequence ID" value="WAZ19407.1"/>
    <property type="molecule type" value="Genomic_DNA"/>
</dbReference>
<dbReference type="SUPFAM" id="SSF51556">
    <property type="entry name" value="Metallo-dependent hydrolases"/>
    <property type="match status" value="1"/>
</dbReference>
<gene>
    <name evidence="3" type="ORF">STRCI_000457</name>
</gene>
<dbReference type="PANTHER" id="PTHR21240:SF28">
    <property type="entry name" value="ISO-OROTATE DECARBOXYLASE (EUROFUNG)"/>
    <property type="match status" value="1"/>
</dbReference>
<name>A0ABY7K7Z4_9ACTN</name>
<evidence type="ECO:0000313" key="4">
    <source>
        <dbReference type="Proteomes" id="UP001164439"/>
    </source>
</evidence>
<reference evidence="3" key="1">
    <citation type="submission" date="2022-12" db="EMBL/GenBank/DDBJ databases">
        <authorList>
            <person name="Ruckert C."/>
            <person name="Busche T."/>
            <person name="Kalinowski J."/>
            <person name="Wittmann C."/>
        </authorList>
    </citation>
    <scope>NUCLEOTIDE SEQUENCE</scope>
    <source>
        <strain evidence="3">DSM 40467</strain>
    </source>
</reference>
<organism evidence="3 4">
    <name type="scientific">Streptomyces cinnabarinus</name>
    <dbReference type="NCBI Taxonomy" id="67287"/>
    <lineage>
        <taxon>Bacteria</taxon>
        <taxon>Bacillati</taxon>
        <taxon>Actinomycetota</taxon>
        <taxon>Actinomycetes</taxon>
        <taxon>Kitasatosporales</taxon>
        <taxon>Streptomycetaceae</taxon>
        <taxon>Streptomyces</taxon>
    </lineage>
</organism>
<dbReference type="InterPro" id="IPR032466">
    <property type="entry name" value="Metal_Hydrolase"/>
</dbReference>
<dbReference type="Pfam" id="PF04909">
    <property type="entry name" value="Amidohydro_2"/>
    <property type="match status" value="1"/>
</dbReference>
<sequence>MTLTEGQRARATAPPRRVDVHQHLVPAFYRDLLAKAGIAEAGGRALPAWSPETAIEAMDLLGTATALLSVSTPGTAFLTDPAEAADLARRLNDHCTDLVAEHPARFGYFATLPMPDAPASAAEAARALDTLGADGVTLLANNRGTYLGADGQDELWRALNDRGAVVFVHPAELPAPAVENIPPFAADFLLDTTRAAYLLVRNGVVRRYPDIRFILSHGGGFVPYASHRMGVTIAADTGRSPLDVLDDFRTFYFDTALTSSPAALPTLLAFARPGHVLFGSDWPFAPSAAGQYFACGLDAADAPAVNRSNAEALFPRLGATPAPTPPRRLRHAVQRAAARLVFRLVQPS</sequence>
<proteinExistence type="predicted"/>
<dbReference type="Gene3D" id="3.20.20.140">
    <property type="entry name" value="Metal-dependent hydrolases"/>
    <property type="match status" value="1"/>
</dbReference>
<evidence type="ECO:0000256" key="1">
    <source>
        <dbReference type="ARBA" id="ARBA00023239"/>
    </source>
</evidence>
<dbReference type="Proteomes" id="UP001164439">
    <property type="component" value="Chromosome"/>
</dbReference>
<keyword evidence="4" id="KW-1185">Reference proteome</keyword>
<evidence type="ECO:0000313" key="3">
    <source>
        <dbReference type="EMBL" id="WAZ19407.1"/>
    </source>
</evidence>
<keyword evidence="1" id="KW-0456">Lyase</keyword>
<protein>
    <submittedName>
        <fullName evidence="3">Amidohydrolase</fullName>
    </submittedName>
</protein>
<dbReference type="InterPro" id="IPR006680">
    <property type="entry name" value="Amidohydro-rel"/>
</dbReference>
<feature type="domain" description="Amidohydrolase-related" evidence="2">
    <location>
        <begin position="18"/>
        <end position="315"/>
    </location>
</feature>
<dbReference type="InterPro" id="IPR032465">
    <property type="entry name" value="ACMSD"/>
</dbReference>
<dbReference type="PANTHER" id="PTHR21240">
    <property type="entry name" value="2-AMINO-3-CARBOXYLMUCONATE-6-SEMIALDEHYDE DECARBOXYLASE"/>
    <property type="match status" value="1"/>
</dbReference>
<accession>A0ABY7K7Z4</accession>